<keyword evidence="2" id="KW-1185">Reference proteome</keyword>
<evidence type="ECO:0008006" key="3">
    <source>
        <dbReference type="Google" id="ProtNLM"/>
    </source>
</evidence>
<sequence>MQFDTNNLNNLNNSKIKFITLKEFVEEIKNYSEVNSCKNIIHFYDIIRVMEYADSGTLTWENKINIPIQSSHDEGIVHRDLHSKNIAQNLGLFRGCLLRYFPYSNYKVSVYYYGKYLAGNSLNTSRKVLYWVVLGTYS</sequence>
<organism evidence="1 2">
    <name type="scientific">Rhizophagus clarus</name>
    <dbReference type="NCBI Taxonomy" id="94130"/>
    <lineage>
        <taxon>Eukaryota</taxon>
        <taxon>Fungi</taxon>
        <taxon>Fungi incertae sedis</taxon>
        <taxon>Mucoromycota</taxon>
        <taxon>Glomeromycotina</taxon>
        <taxon>Glomeromycetes</taxon>
        <taxon>Glomerales</taxon>
        <taxon>Glomeraceae</taxon>
        <taxon>Rhizophagus</taxon>
    </lineage>
</organism>
<dbReference type="AlphaFoldDB" id="A0A2Z6R0V2"/>
<dbReference type="EMBL" id="BEXD01000302">
    <property type="protein sequence ID" value="GBB86266.1"/>
    <property type="molecule type" value="Genomic_DNA"/>
</dbReference>
<evidence type="ECO:0000313" key="2">
    <source>
        <dbReference type="Proteomes" id="UP000247702"/>
    </source>
</evidence>
<protein>
    <recommendedName>
        <fullName evidence="3">Protein kinase domain-containing protein</fullName>
    </recommendedName>
</protein>
<accession>A0A2Z6R0V2</accession>
<dbReference type="SUPFAM" id="SSF56112">
    <property type="entry name" value="Protein kinase-like (PK-like)"/>
    <property type="match status" value="1"/>
</dbReference>
<evidence type="ECO:0000313" key="1">
    <source>
        <dbReference type="EMBL" id="GBB86266.1"/>
    </source>
</evidence>
<dbReference type="Proteomes" id="UP000247702">
    <property type="component" value="Unassembled WGS sequence"/>
</dbReference>
<comment type="caution">
    <text evidence="1">The sequence shown here is derived from an EMBL/GenBank/DDBJ whole genome shotgun (WGS) entry which is preliminary data.</text>
</comment>
<name>A0A2Z6R0V2_9GLOM</name>
<reference evidence="1 2" key="1">
    <citation type="submission" date="2017-11" db="EMBL/GenBank/DDBJ databases">
        <title>The genome of Rhizophagus clarus HR1 reveals common genetic basis of auxotrophy among arbuscular mycorrhizal fungi.</title>
        <authorList>
            <person name="Kobayashi Y."/>
        </authorList>
    </citation>
    <scope>NUCLEOTIDE SEQUENCE [LARGE SCALE GENOMIC DNA]</scope>
    <source>
        <strain evidence="1 2">HR1</strain>
    </source>
</reference>
<dbReference type="Gene3D" id="1.10.510.10">
    <property type="entry name" value="Transferase(Phosphotransferase) domain 1"/>
    <property type="match status" value="1"/>
</dbReference>
<gene>
    <name evidence="1" type="ORF">RclHR1_01270012</name>
</gene>
<proteinExistence type="predicted"/>
<dbReference type="InterPro" id="IPR011009">
    <property type="entry name" value="Kinase-like_dom_sf"/>
</dbReference>